<evidence type="ECO:0000259" key="2">
    <source>
        <dbReference type="Pfam" id="PF22725"/>
    </source>
</evidence>
<dbReference type="InterPro" id="IPR036291">
    <property type="entry name" value="NAD(P)-bd_dom_sf"/>
</dbReference>
<name>A0ABW0LZ69_9BACL</name>
<feature type="domain" description="Gfo/Idh/MocA-like oxidoreductase N-terminal" evidence="1">
    <location>
        <begin position="6"/>
        <end position="125"/>
    </location>
</feature>
<dbReference type="SUPFAM" id="SSF51735">
    <property type="entry name" value="NAD(P)-binding Rossmann-fold domains"/>
    <property type="match status" value="1"/>
</dbReference>
<dbReference type="PANTHER" id="PTHR43249">
    <property type="entry name" value="UDP-N-ACETYL-2-AMINO-2-DEOXY-D-GLUCURONATE OXIDASE"/>
    <property type="match status" value="1"/>
</dbReference>
<gene>
    <name evidence="3" type="ORF">ACFPPD_14205</name>
</gene>
<dbReference type="SUPFAM" id="SSF55347">
    <property type="entry name" value="Glyceraldehyde-3-phosphate dehydrogenase-like, C-terminal domain"/>
    <property type="match status" value="1"/>
</dbReference>
<protein>
    <submittedName>
        <fullName evidence="3">Gfo/Idh/MocA family protein</fullName>
    </submittedName>
</protein>
<dbReference type="Gene3D" id="3.30.360.10">
    <property type="entry name" value="Dihydrodipicolinate Reductase, domain 2"/>
    <property type="match status" value="1"/>
</dbReference>
<dbReference type="InterPro" id="IPR052515">
    <property type="entry name" value="Gfo/Idh/MocA_Oxidoreductase"/>
</dbReference>
<evidence type="ECO:0000313" key="4">
    <source>
        <dbReference type="Proteomes" id="UP001596105"/>
    </source>
</evidence>
<dbReference type="EMBL" id="JBHSMH010000042">
    <property type="protein sequence ID" value="MFC5469883.1"/>
    <property type="molecule type" value="Genomic_DNA"/>
</dbReference>
<dbReference type="RefSeq" id="WP_209751045.1">
    <property type="nucleotide sequence ID" value="NZ_JBHSMH010000042.1"/>
</dbReference>
<evidence type="ECO:0000313" key="3">
    <source>
        <dbReference type="EMBL" id="MFC5469883.1"/>
    </source>
</evidence>
<accession>A0ABW0LZ69</accession>
<proteinExistence type="predicted"/>
<evidence type="ECO:0000259" key="1">
    <source>
        <dbReference type="Pfam" id="PF01408"/>
    </source>
</evidence>
<comment type="caution">
    <text evidence="3">The sequence shown here is derived from an EMBL/GenBank/DDBJ whole genome shotgun (WGS) entry which is preliminary data.</text>
</comment>
<feature type="domain" description="GFO/IDH/MocA-like oxidoreductase" evidence="2">
    <location>
        <begin position="136"/>
        <end position="254"/>
    </location>
</feature>
<dbReference type="PANTHER" id="PTHR43249:SF1">
    <property type="entry name" value="D-GLUCOSIDE 3-DEHYDROGENASE"/>
    <property type="match status" value="1"/>
</dbReference>
<dbReference type="Proteomes" id="UP001596105">
    <property type="component" value="Unassembled WGS sequence"/>
</dbReference>
<dbReference type="InterPro" id="IPR055170">
    <property type="entry name" value="GFO_IDH_MocA-like_dom"/>
</dbReference>
<reference evidence="4" key="1">
    <citation type="journal article" date="2019" name="Int. J. Syst. Evol. Microbiol.">
        <title>The Global Catalogue of Microorganisms (GCM) 10K type strain sequencing project: providing services to taxonomists for standard genome sequencing and annotation.</title>
        <authorList>
            <consortium name="The Broad Institute Genomics Platform"/>
            <consortium name="The Broad Institute Genome Sequencing Center for Infectious Disease"/>
            <person name="Wu L."/>
            <person name="Ma J."/>
        </authorList>
    </citation>
    <scope>NUCLEOTIDE SEQUENCE [LARGE SCALE GENOMIC DNA]</scope>
    <source>
        <strain evidence="4">CCUG 57113</strain>
    </source>
</reference>
<sequence length="368" mass="39886">MDNKRFGVAIIGAGDIACMHIDAYLRLAEECEIVAISDLNGAKAEKLLATSGVRADVYMDYAAMLERDDVDVVSVCTPPFLREGPVVAALAAGKHVVCEKPFAASLEECDAMLDAARRYDRKLAVMLQTRFDREVTALRRIIRSGTLGPLAFATAENHHWRGDAYYRKQWRGSWETERGGVLMNLGVHTLDVFLWIVGQLASVKAETGTLGHAIATEDVAAATLRFRDGTIGQFHCTTVHAANRNAMAFVGKTKTAALHPLSFMAMKEDEFGFPIPDPEAEAALAKLAGREGETEPFPEGFAGPIADLFAAIREGREPVTGGGEVRATVEAVTAIYKAAATGREVRLPLSAEDPWYTTEGVRNGMTSR</sequence>
<dbReference type="InterPro" id="IPR000683">
    <property type="entry name" value="Gfo/Idh/MocA-like_OxRdtase_N"/>
</dbReference>
<keyword evidence="4" id="KW-1185">Reference proteome</keyword>
<dbReference type="Pfam" id="PF01408">
    <property type="entry name" value="GFO_IDH_MocA"/>
    <property type="match status" value="1"/>
</dbReference>
<dbReference type="Pfam" id="PF22725">
    <property type="entry name" value="GFO_IDH_MocA_C3"/>
    <property type="match status" value="1"/>
</dbReference>
<organism evidence="3 4">
    <name type="scientific">Cohnella suwonensis</name>
    <dbReference type="NCBI Taxonomy" id="696072"/>
    <lineage>
        <taxon>Bacteria</taxon>
        <taxon>Bacillati</taxon>
        <taxon>Bacillota</taxon>
        <taxon>Bacilli</taxon>
        <taxon>Bacillales</taxon>
        <taxon>Paenibacillaceae</taxon>
        <taxon>Cohnella</taxon>
    </lineage>
</organism>
<dbReference type="Gene3D" id="3.40.50.720">
    <property type="entry name" value="NAD(P)-binding Rossmann-like Domain"/>
    <property type="match status" value="1"/>
</dbReference>